<keyword evidence="2" id="KW-1185">Reference proteome</keyword>
<dbReference type="AlphaFoldDB" id="A0A1Y2K6U8"/>
<comment type="caution">
    <text evidence="1">The sequence shown here is derived from an EMBL/GenBank/DDBJ whole genome shotgun (WGS) entry which is preliminary data.</text>
</comment>
<dbReference type="Proteomes" id="UP000194003">
    <property type="component" value="Unassembled WGS sequence"/>
</dbReference>
<organism evidence="1 2">
    <name type="scientific">Magnetofaba australis IT-1</name>
    <dbReference type="NCBI Taxonomy" id="1434232"/>
    <lineage>
        <taxon>Bacteria</taxon>
        <taxon>Pseudomonadati</taxon>
        <taxon>Pseudomonadota</taxon>
        <taxon>Magnetococcia</taxon>
        <taxon>Magnetococcales</taxon>
        <taxon>Magnetococcaceae</taxon>
        <taxon>Magnetofaba</taxon>
    </lineage>
</organism>
<protein>
    <submittedName>
        <fullName evidence="1">Uncharacterized protein</fullName>
    </submittedName>
</protein>
<gene>
    <name evidence="1" type="ORF">MAIT1_03441</name>
</gene>
<dbReference type="EMBL" id="LVJN01000018">
    <property type="protein sequence ID" value="OSM05273.1"/>
    <property type="molecule type" value="Genomic_DNA"/>
</dbReference>
<reference evidence="1 2" key="1">
    <citation type="journal article" date="2016" name="BMC Genomics">
        <title>Combined genomic and structural analyses of a cultured magnetotactic bacterium reveals its niche adaptation to a dynamic environment.</title>
        <authorList>
            <person name="Araujo A.C."/>
            <person name="Morillo V."/>
            <person name="Cypriano J."/>
            <person name="Teixeira L.C."/>
            <person name="Leao P."/>
            <person name="Lyra S."/>
            <person name="Almeida L.G."/>
            <person name="Bazylinski D.A."/>
            <person name="Vasconcellos A.T."/>
            <person name="Abreu F."/>
            <person name="Lins U."/>
        </authorList>
    </citation>
    <scope>NUCLEOTIDE SEQUENCE [LARGE SCALE GENOMIC DNA]</scope>
    <source>
        <strain evidence="1 2">IT-1</strain>
    </source>
</reference>
<sequence length="133" mass="13892">MANTLNAYTSLYSALSLNSGVTPTLRGDYSTFGAKVKQSSPLSKVLDSAGYPSRQPDTINFLQGKAAIKADSLDDLLNGANMASNLDVADDAKVGEGSAIGIGTNRFGLANTAYLNALKLHPESDNALFSSFI</sequence>
<evidence type="ECO:0000313" key="1">
    <source>
        <dbReference type="EMBL" id="OSM05273.1"/>
    </source>
</evidence>
<accession>A0A1Y2K6U8</accession>
<evidence type="ECO:0000313" key="2">
    <source>
        <dbReference type="Proteomes" id="UP000194003"/>
    </source>
</evidence>
<name>A0A1Y2K6U8_9PROT</name>
<dbReference type="RefSeq" id="WP_143814737.1">
    <property type="nucleotide sequence ID" value="NZ_LVJN01000018.1"/>
</dbReference>
<proteinExistence type="predicted"/>